<keyword evidence="14" id="KW-1185">Reference proteome</keyword>
<dbReference type="EMBL" id="LN906597">
    <property type="protein sequence ID" value="CUT17382.1"/>
    <property type="molecule type" value="Genomic_DNA"/>
</dbReference>
<dbReference type="RefSeq" id="WP_092342266.1">
    <property type="nucleotide sequence ID" value="NZ_FLSL01000101.1"/>
</dbReference>
<evidence type="ECO:0000259" key="10">
    <source>
        <dbReference type="SMART" id="SM00382"/>
    </source>
</evidence>
<dbReference type="AlphaFoldDB" id="A0A0S4M551"/>
<dbReference type="SUPFAM" id="SSF47446">
    <property type="entry name" value="Signal peptide-binding domain"/>
    <property type="match status" value="1"/>
</dbReference>
<dbReference type="Gene3D" id="1.20.120.140">
    <property type="entry name" value="Signal recognition particle SRP54, nucleotide-binding domain"/>
    <property type="match status" value="1"/>
</dbReference>
<sequence length="448" mass="49176">MFDQLISRFHEIHKTLSGQAKISEKNIEDALREVRVALVDADVSLVTLKKFIDSVKTKSIGERVISSLTPAQAFIGIVHKELTDLFGSAKSELNLNAPPPATVLLTGLQGSGKTTTAGKLAKFIQDSSKKKVLISSGDVYRPAAIDQLRILAEQLSVDFYESSEKSPQNIARSALTHANKKAYDLIIFDTAGRTSVDKPMLNELTELEEILSPVETFIVIDSMLGQDAVSTSLAFKEAVKITGAIVTKLDGDTRGGAALSVWDTVGVPIKFCGTSEKLDGLEEFYPERMASRILGMGDVVSLVEYARKAEKSRLEKKNTPKKSKKRFDMTDFRAQLEQIRTISSVPGFIDKLPKEISSIAAQQIPQTAKTVKISLGIIDSMTAQERKTPEILKSSRKRRIASGAGTTVQEVNKLLSQFEKTQKVFKQIKKGGENGLERLMGGIKKFNR</sequence>
<name>A0A0S4M551_9BURK</name>
<dbReference type="NCBIfam" id="TIGR00959">
    <property type="entry name" value="ffh"/>
    <property type="match status" value="1"/>
</dbReference>
<dbReference type="PANTHER" id="PTHR11564">
    <property type="entry name" value="SIGNAL RECOGNITION PARTICLE 54K PROTEIN SRP54"/>
    <property type="match status" value="1"/>
</dbReference>
<feature type="domain" description="AAA+ ATPase" evidence="10">
    <location>
        <begin position="99"/>
        <end position="259"/>
    </location>
</feature>
<evidence type="ECO:0000313" key="13">
    <source>
        <dbReference type="EMBL" id="CUT17382.1"/>
    </source>
</evidence>
<dbReference type="GO" id="GO:0006614">
    <property type="term" value="P:SRP-dependent cotranslational protein targeting to membrane"/>
    <property type="evidence" value="ECO:0007669"/>
    <property type="project" value="InterPro"/>
</dbReference>
<dbReference type="InterPro" id="IPR000897">
    <property type="entry name" value="SRP54_GTPase_dom"/>
</dbReference>
<dbReference type="PATRIC" id="fig|1561003.3.peg.550"/>
<dbReference type="InterPro" id="IPR027417">
    <property type="entry name" value="P-loop_NTPase"/>
</dbReference>
<evidence type="ECO:0000256" key="1">
    <source>
        <dbReference type="ARBA" id="ARBA00005450"/>
    </source>
</evidence>
<dbReference type="SUPFAM" id="SSF52540">
    <property type="entry name" value="P-loop containing nucleoside triphosphate hydrolases"/>
    <property type="match status" value="1"/>
</dbReference>
<dbReference type="GO" id="GO:0005525">
    <property type="term" value="F:GTP binding"/>
    <property type="evidence" value="ECO:0007669"/>
    <property type="project" value="UniProtKB-KW"/>
</dbReference>
<comment type="similarity">
    <text evidence="1">Belongs to the GTP-binding SRP family. SRP54 subfamily.</text>
</comment>
<reference evidence="14" key="1">
    <citation type="submission" date="2015-11" db="EMBL/GenBank/DDBJ databases">
        <authorList>
            <person name="Seth-Smith H.M.B."/>
        </authorList>
    </citation>
    <scope>NUCLEOTIDE SEQUENCE [LARGE SCALE GENOMIC DNA]</scope>
    <source>
        <strain evidence="14">2013Ark11</strain>
    </source>
</reference>
<keyword evidence="2" id="KW-0547">Nucleotide-binding</keyword>
<dbReference type="GO" id="GO:0003924">
    <property type="term" value="F:GTPase activity"/>
    <property type="evidence" value="ECO:0007669"/>
    <property type="project" value="InterPro"/>
</dbReference>
<dbReference type="Pfam" id="PF00448">
    <property type="entry name" value="SRP54"/>
    <property type="match status" value="1"/>
</dbReference>
<dbReference type="GO" id="GO:0008312">
    <property type="term" value="F:7S RNA binding"/>
    <property type="evidence" value="ECO:0007669"/>
    <property type="project" value="InterPro"/>
</dbReference>
<dbReference type="InterPro" id="IPR013822">
    <property type="entry name" value="Signal_recog_particl_SRP54_hlx"/>
</dbReference>
<evidence type="ECO:0000256" key="5">
    <source>
        <dbReference type="ARBA" id="ARBA00023134"/>
    </source>
</evidence>
<keyword evidence="7" id="KW-0687">Ribonucleoprotein</keyword>
<dbReference type="Pfam" id="PF02881">
    <property type="entry name" value="SRP54_N"/>
    <property type="match status" value="1"/>
</dbReference>
<protein>
    <recommendedName>
        <fullName evidence="8">signal-recognition-particle GTPase</fullName>
        <ecNumber evidence="8">3.6.5.4</ecNumber>
    </recommendedName>
</protein>
<organism evidence="13 14">
    <name type="scientific">Candidatus Ichthyocystis hellenicum</name>
    <dbReference type="NCBI Taxonomy" id="1561003"/>
    <lineage>
        <taxon>Bacteria</taxon>
        <taxon>Pseudomonadati</taxon>
        <taxon>Pseudomonadota</taxon>
        <taxon>Betaproteobacteria</taxon>
        <taxon>Burkholderiales</taxon>
        <taxon>Candidatus Ichthyocystis</taxon>
    </lineage>
</organism>
<evidence type="ECO:0000256" key="6">
    <source>
        <dbReference type="ARBA" id="ARBA00023135"/>
    </source>
</evidence>
<evidence type="ECO:0000256" key="7">
    <source>
        <dbReference type="ARBA" id="ARBA00023274"/>
    </source>
</evidence>
<gene>
    <name evidence="13" type="primary">ffh</name>
    <name evidence="13" type="ORF">Ark11_0537</name>
</gene>
<dbReference type="SMART" id="SM00382">
    <property type="entry name" value="AAA"/>
    <property type="match status" value="1"/>
</dbReference>
<dbReference type="GO" id="GO:0048500">
    <property type="term" value="C:signal recognition particle"/>
    <property type="evidence" value="ECO:0007669"/>
    <property type="project" value="InterPro"/>
</dbReference>
<dbReference type="CDD" id="cd18539">
    <property type="entry name" value="SRP_G"/>
    <property type="match status" value="1"/>
</dbReference>
<evidence type="ECO:0000259" key="11">
    <source>
        <dbReference type="SMART" id="SM00962"/>
    </source>
</evidence>
<evidence type="ECO:0000256" key="9">
    <source>
        <dbReference type="ARBA" id="ARBA00048027"/>
    </source>
</evidence>
<comment type="catalytic activity">
    <reaction evidence="9">
        <text>GTP + H2O = GDP + phosphate + H(+)</text>
        <dbReference type="Rhea" id="RHEA:19669"/>
        <dbReference type="ChEBI" id="CHEBI:15377"/>
        <dbReference type="ChEBI" id="CHEBI:15378"/>
        <dbReference type="ChEBI" id="CHEBI:37565"/>
        <dbReference type="ChEBI" id="CHEBI:43474"/>
        <dbReference type="ChEBI" id="CHEBI:58189"/>
        <dbReference type="EC" id="3.6.5.4"/>
    </reaction>
</comment>
<dbReference type="STRING" id="1561003.Ark11_0537"/>
<dbReference type="InterPro" id="IPR036891">
    <property type="entry name" value="Signal_recog_part_SRP54_M_sf"/>
</dbReference>
<dbReference type="InterPro" id="IPR022941">
    <property type="entry name" value="SRP54"/>
</dbReference>
<dbReference type="Gene3D" id="3.40.50.300">
    <property type="entry name" value="P-loop containing nucleotide triphosphate hydrolases"/>
    <property type="match status" value="1"/>
</dbReference>
<keyword evidence="4" id="KW-0694">RNA-binding</keyword>
<dbReference type="SMART" id="SM00963">
    <property type="entry name" value="SRP54_N"/>
    <property type="match status" value="1"/>
</dbReference>
<accession>A0A0S4M551</accession>
<evidence type="ECO:0000256" key="3">
    <source>
        <dbReference type="ARBA" id="ARBA00022801"/>
    </source>
</evidence>
<dbReference type="InterPro" id="IPR004125">
    <property type="entry name" value="Signal_recog_particle_SRP54_M"/>
</dbReference>
<dbReference type="EC" id="3.6.5.4" evidence="8"/>
<evidence type="ECO:0000256" key="2">
    <source>
        <dbReference type="ARBA" id="ARBA00022741"/>
    </source>
</evidence>
<dbReference type="OrthoDB" id="9804720at2"/>
<dbReference type="InterPro" id="IPR042101">
    <property type="entry name" value="SRP54_N_sf"/>
</dbReference>
<dbReference type="Proteomes" id="UP000198651">
    <property type="component" value="Chromosome I"/>
</dbReference>
<evidence type="ECO:0000256" key="4">
    <source>
        <dbReference type="ARBA" id="ARBA00022884"/>
    </source>
</evidence>
<keyword evidence="3" id="KW-0378">Hydrolase</keyword>
<evidence type="ECO:0000256" key="8">
    <source>
        <dbReference type="ARBA" id="ARBA00035672"/>
    </source>
</evidence>
<feature type="domain" description="SRP54-type proteins GTP-binding" evidence="11">
    <location>
        <begin position="100"/>
        <end position="295"/>
    </location>
</feature>
<evidence type="ECO:0000313" key="14">
    <source>
        <dbReference type="Proteomes" id="UP000198651"/>
    </source>
</evidence>
<dbReference type="InterPro" id="IPR004780">
    <property type="entry name" value="SRP"/>
</dbReference>
<feature type="domain" description="Signal recognition particle SRP54 helical bundle" evidence="12">
    <location>
        <begin position="1"/>
        <end position="86"/>
    </location>
</feature>
<dbReference type="InterPro" id="IPR003593">
    <property type="entry name" value="AAA+_ATPase"/>
</dbReference>
<dbReference type="PANTHER" id="PTHR11564:SF5">
    <property type="entry name" value="SIGNAL RECOGNITION PARTICLE SUBUNIT SRP54"/>
    <property type="match status" value="1"/>
</dbReference>
<keyword evidence="6" id="KW-0733">Signal recognition particle</keyword>
<dbReference type="SMART" id="SM00962">
    <property type="entry name" value="SRP54"/>
    <property type="match status" value="1"/>
</dbReference>
<keyword evidence="5" id="KW-0342">GTP-binding</keyword>
<proteinExistence type="inferred from homology"/>
<dbReference type="Pfam" id="PF02978">
    <property type="entry name" value="SRP_SPB"/>
    <property type="match status" value="1"/>
</dbReference>
<evidence type="ECO:0000259" key="12">
    <source>
        <dbReference type="SMART" id="SM00963"/>
    </source>
</evidence>
<dbReference type="Gene3D" id="1.10.260.30">
    <property type="entry name" value="Signal recognition particle, SRP54 subunit, M-domain"/>
    <property type="match status" value="1"/>
</dbReference>